<evidence type="ECO:0000313" key="1">
    <source>
        <dbReference type="EMBL" id="MDJ1494176.1"/>
    </source>
</evidence>
<reference evidence="1 2" key="1">
    <citation type="submission" date="2023-05" db="EMBL/GenBank/DDBJ databases">
        <authorList>
            <person name="Zhang X."/>
        </authorList>
    </citation>
    <scope>NUCLEOTIDE SEQUENCE [LARGE SCALE GENOMIC DNA]</scope>
    <source>
        <strain evidence="1 2">DM2B3-1</strain>
    </source>
</reference>
<keyword evidence="2" id="KW-1185">Reference proteome</keyword>
<evidence type="ECO:0000313" key="2">
    <source>
        <dbReference type="Proteomes" id="UP001228581"/>
    </source>
</evidence>
<sequence length="168" mass="19067">METTTAQTQKTWLQKEEEACLSGLSVTGYAWAKDQIEKLKDFNIGIPYDMIRERALKFGNDEYDLLSQLKVANALRCKEFGHGDIDEWTATDWGCAVAGEVGEMCNLIKKLRRGHGIDIKDIAKEAADVVIYLDMLCQKLKIDLRTFIATKFNEKSDEIGSHVKILNY</sequence>
<dbReference type="SUPFAM" id="SSF101386">
    <property type="entry name" value="all-alpha NTP pyrophosphatases"/>
    <property type="match status" value="1"/>
</dbReference>
<dbReference type="CDD" id="cd11523">
    <property type="entry name" value="NTP-PPase"/>
    <property type="match status" value="1"/>
</dbReference>
<name>A0ABT7CKC9_9BACT</name>
<gene>
    <name evidence="1" type="ORF">QNI19_14630</name>
</gene>
<dbReference type="Gene3D" id="1.10.287.1080">
    <property type="entry name" value="MazG-like"/>
    <property type="match status" value="1"/>
</dbReference>
<dbReference type="RefSeq" id="WP_313997112.1">
    <property type="nucleotide sequence ID" value="NZ_JASJOT010000008.1"/>
</dbReference>
<dbReference type="Proteomes" id="UP001228581">
    <property type="component" value="Unassembled WGS sequence"/>
</dbReference>
<organism evidence="1 2">
    <name type="scientific">Xanthocytophaga flava</name>
    <dbReference type="NCBI Taxonomy" id="3048013"/>
    <lineage>
        <taxon>Bacteria</taxon>
        <taxon>Pseudomonadati</taxon>
        <taxon>Bacteroidota</taxon>
        <taxon>Cytophagia</taxon>
        <taxon>Cytophagales</taxon>
        <taxon>Rhodocytophagaceae</taxon>
        <taxon>Xanthocytophaga</taxon>
    </lineage>
</organism>
<accession>A0ABT7CKC9</accession>
<protein>
    <submittedName>
        <fullName evidence="1">MazG-like family protein</fullName>
    </submittedName>
</protein>
<proteinExistence type="predicted"/>
<dbReference type="EMBL" id="JASJOT010000008">
    <property type="protein sequence ID" value="MDJ1494176.1"/>
    <property type="molecule type" value="Genomic_DNA"/>
</dbReference>
<comment type="caution">
    <text evidence="1">The sequence shown here is derived from an EMBL/GenBank/DDBJ whole genome shotgun (WGS) entry which is preliminary data.</text>
</comment>